<evidence type="ECO:0000256" key="3">
    <source>
        <dbReference type="ARBA" id="ARBA00022692"/>
    </source>
</evidence>
<keyword evidence="4 6" id="KW-1133">Transmembrane helix</keyword>
<evidence type="ECO:0008006" key="9">
    <source>
        <dbReference type="Google" id="ProtNLM"/>
    </source>
</evidence>
<keyword evidence="2" id="KW-1003">Cell membrane</keyword>
<proteinExistence type="predicted"/>
<feature type="transmembrane region" description="Helical" evidence="6">
    <location>
        <begin position="53"/>
        <end position="73"/>
    </location>
</feature>
<feature type="transmembrane region" description="Helical" evidence="6">
    <location>
        <begin position="222"/>
        <end position="239"/>
    </location>
</feature>
<evidence type="ECO:0000256" key="5">
    <source>
        <dbReference type="ARBA" id="ARBA00023136"/>
    </source>
</evidence>
<evidence type="ECO:0000256" key="4">
    <source>
        <dbReference type="ARBA" id="ARBA00022989"/>
    </source>
</evidence>
<feature type="transmembrane region" description="Helical" evidence="6">
    <location>
        <begin position="158"/>
        <end position="177"/>
    </location>
</feature>
<dbReference type="PATRIC" id="fig|1705561.3.peg.5355"/>
<dbReference type="GO" id="GO:0005886">
    <property type="term" value="C:plasma membrane"/>
    <property type="evidence" value="ECO:0007669"/>
    <property type="project" value="UniProtKB-SubCell"/>
</dbReference>
<dbReference type="Proteomes" id="UP000037688">
    <property type="component" value="Unassembled WGS sequence"/>
</dbReference>
<name>A0A0N0C363_9BACL</name>
<evidence type="ECO:0000313" key="7">
    <source>
        <dbReference type="EMBL" id="KOY13837.1"/>
    </source>
</evidence>
<gene>
    <name evidence="7" type="ORF">AMS66_25525</name>
</gene>
<accession>A0A0N0C363</accession>
<dbReference type="PANTHER" id="PTHR30250:SF11">
    <property type="entry name" value="O-ANTIGEN TRANSPORTER-RELATED"/>
    <property type="match status" value="1"/>
</dbReference>
<dbReference type="Pfam" id="PF13440">
    <property type="entry name" value="Polysacc_synt_3"/>
    <property type="match status" value="1"/>
</dbReference>
<protein>
    <recommendedName>
        <fullName evidence="9">Polysaccharide biosynthesis protein C-terminal domain-containing protein</fullName>
    </recommendedName>
</protein>
<keyword evidence="8" id="KW-1185">Reference proteome</keyword>
<evidence type="ECO:0000256" key="2">
    <source>
        <dbReference type="ARBA" id="ARBA00022475"/>
    </source>
</evidence>
<evidence type="ECO:0000256" key="6">
    <source>
        <dbReference type="SAM" id="Phobius"/>
    </source>
</evidence>
<keyword evidence="3 6" id="KW-0812">Transmembrane</keyword>
<feature type="transmembrane region" description="Helical" evidence="6">
    <location>
        <begin position="259"/>
        <end position="281"/>
    </location>
</feature>
<sequence>MAITKKPRQLSMVQTIFMTSVANILIMAVTTLTSIITARMFGATGKGELAAVLFWPAFISGLAAFGLPTSLIYNVKKNINQLPTYISMSFAVQIPISLIAGIVSWFGISFWLSGYSESVVSIARWYTVSMVPVMLFMGVLAAAAQGTDKFHIYNLSRLFAPLFNLVGLVLLWITGILTVERAIIVSFAANIFVLICYMYAMRQQIFSSASKLVGQFRTCIHLFSYGIRVYGVELLGTLYNHFDKIIILALLTPKDFGLYSVVFALSRMFNVVQTAITNVIFPKVAGMEQQKVLTLVGRAFRISMVLMTIIIIPSMLIGRFFIGILFGPEFLEASGVFYLLSMECIVGGGSWILASAFNALGRPGVIVLRQIVALAVTITLFFVLTPLLGLYGIGLALLLGSFVRMLMSLASVSIIFKMPMHKMLYNKEDITFLKERLREKNILKGAGKDAKRKRAKDSSHG</sequence>
<comment type="subcellular location">
    <subcellularLocation>
        <location evidence="1">Cell membrane</location>
        <topology evidence="1">Multi-pass membrane protein</topology>
    </subcellularLocation>
</comment>
<feature type="transmembrane region" description="Helical" evidence="6">
    <location>
        <begin position="183"/>
        <end position="201"/>
    </location>
</feature>
<dbReference type="PANTHER" id="PTHR30250">
    <property type="entry name" value="PST FAMILY PREDICTED COLANIC ACID TRANSPORTER"/>
    <property type="match status" value="1"/>
</dbReference>
<feature type="transmembrane region" description="Helical" evidence="6">
    <location>
        <begin position="336"/>
        <end position="354"/>
    </location>
</feature>
<feature type="transmembrane region" description="Helical" evidence="6">
    <location>
        <begin position="366"/>
        <end position="384"/>
    </location>
</feature>
<keyword evidence="5 6" id="KW-0472">Membrane</keyword>
<feature type="transmembrane region" description="Helical" evidence="6">
    <location>
        <begin position="21"/>
        <end position="41"/>
    </location>
</feature>
<evidence type="ECO:0000256" key="1">
    <source>
        <dbReference type="ARBA" id="ARBA00004651"/>
    </source>
</evidence>
<comment type="caution">
    <text evidence="7">The sequence shown here is derived from an EMBL/GenBank/DDBJ whole genome shotgun (WGS) entry which is preliminary data.</text>
</comment>
<dbReference type="EMBL" id="LITU01000078">
    <property type="protein sequence ID" value="KOY13837.1"/>
    <property type="molecule type" value="Genomic_DNA"/>
</dbReference>
<feature type="transmembrane region" description="Helical" evidence="6">
    <location>
        <begin position="390"/>
        <end position="416"/>
    </location>
</feature>
<reference evidence="7 8" key="1">
    <citation type="submission" date="2015-08" db="EMBL/GenBank/DDBJ databases">
        <title>Draft genome sequence of cellulolytic and xylanolytic Paenibacillus sp. A59, isolated from a decaying forest soil from Patagonia, Argentina.</title>
        <authorList>
            <person name="Ghio S."/>
            <person name="Caceres A.M."/>
            <person name="Talia P."/>
            <person name="Grasso D."/>
            <person name="Campos E."/>
        </authorList>
    </citation>
    <scope>NUCLEOTIDE SEQUENCE [LARGE SCALE GENOMIC DNA]</scope>
    <source>
        <strain evidence="7 8">A59</strain>
    </source>
</reference>
<feature type="transmembrane region" description="Helical" evidence="6">
    <location>
        <begin position="85"/>
        <end position="113"/>
    </location>
</feature>
<dbReference type="InterPro" id="IPR050833">
    <property type="entry name" value="Poly_Biosynth_Transport"/>
</dbReference>
<feature type="transmembrane region" description="Helical" evidence="6">
    <location>
        <begin position="125"/>
        <end position="146"/>
    </location>
</feature>
<feature type="transmembrane region" description="Helical" evidence="6">
    <location>
        <begin position="302"/>
        <end position="324"/>
    </location>
</feature>
<dbReference type="AlphaFoldDB" id="A0A0N0C363"/>
<evidence type="ECO:0000313" key="8">
    <source>
        <dbReference type="Proteomes" id="UP000037688"/>
    </source>
</evidence>
<organism evidence="7 8">
    <name type="scientific">Paenibacillus xylanivorans</name>
    <dbReference type="NCBI Taxonomy" id="1705561"/>
    <lineage>
        <taxon>Bacteria</taxon>
        <taxon>Bacillati</taxon>
        <taxon>Bacillota</taxon>
        <taxon>Bacilli</taxon>
        <taxon>Bacillales</taxon>
        <taxon>Paenibacillaceae</taxon>
        <taxon>Paenibacillus</taxon>
    </lineage>
</organism>